<protein>
    <recommendedName>
        <fullName evidence="2">TonB C-terminal domain-containing protein</fullName>
    </recommendedName>
</protein>
<dbReference type="GO" id="GO:0098797">
    <property type="term" value="C:plasma membrane protein complex"/>
    <property type="evidence" value="ECO:0007669"/>
    <property type="project" value="TreeGrafter"/>
</dbReference>
<accession>A0A8J2VA48</accession>
<dbReference type="GO" id="GO:0031992">
    <property type="term" value="F:energy transducer activity"/>
    <property type="evidence" value="ECO:0007669"/>
    <property type="project" value="TreeGrafter"/>
</dbReference>
<keyword evidence="4" id="KW-1185">Reference proteome</keyword>
<evidence type="ECO:0000313" key="4">
    <source>
        <dbReference type="Proteomes" id="UP000652231"/>
    </source>
</evidence>
<proteinExistence type="predicted"/>
<dbReference type="GO" id="GO:0055085">
    <property type="term" value="P:transmembrane transport"/>
    <property type="evidence" value="ECO:0007669"/>
    <property type="project" value="InterPro"/>
</dbReference>
<dbReference type="PANTHER" id="PTHR33446:SF2">
    <property type="entry name" value="PROTEIN TONB"/>
    <property type="match status" value="1"/>
</dbReference>
<name>A0A8J2VA48_9FLAO</name>
<dbReference type="RefSeq" id="WP_188440541.1">
    <property type="nucleotide sequence ID" value="NZ_BMGK01000004.1"/>
</dbReference>
<evidence type="ECO:0000256" key="1">
    <source>
        <dbReference type="SAM" id="SignalP"/>
    </source>
</evidence>
<dbReference type="Proteomes" id="UP000652231">
    <property type="component" value="Unassembled WGS sequence"/>
</dbReference>
<organism evidence="3 4">
    <name type="scientific">Planktosalinus lacus</name>
    <dbReference type="NCBI Taxonomy" id="1526573"/>
    <lineage>
        <taxon>Bacteria</taxon>
        <taxon>Pseudomonadati</taxon>
        <taxon>Bacteroidota</taxon>
        <taxon>Flavobacteriia</taxon>
        <taxon>Flavobacteriales</taxon>
        <taxon>Flavobacteriaceae</taxon>
        <taxon>Planktosalinus</taxon>
    </lineage>
</organism>
<feature type="signal peptide" evidence="1">
    <location>
        <begin position="1"/>
        <end position="18"/>
    </location>
</feature>
<dbReference type="PROSITE" id="PS52015">
    <property type="entry name" value="TONB_CTD"/>
    <property type="match status" value="1"/>
</dbReference>
<reference evidence="3" key="1">
    <citation type="journal article" date="2014" name="Int. J. Syst. Evol. Microbiol.">
        <title>Complete genome sequence of Corynebacterium casei LMG S-19264T (=DSM 44701T), isolated from a smear-ripened cheese.</title>
        <authorList>
            <consortium name="US DOE Joint Genome Institute (JGI-PGF)"/>
            <person name="Walter F."/>
            <person name="Albersmeier A."/>
            <person name="Kalinowski J."/>
            <person name="Ruckert C."/>
        </authorList>
    </citation>
    <scope>NUCLEOTIDE SEQUENCE</scope>
    <source>
        <strain evidence="3">CGMCC 1.12924</strain>
    </source>
</reference>
<sequence>MKYLILVLCFSFTFTGFAQETWGNVDKNKVSMKEIAPVWPGCESNDVAKTDACFNQKLAQHIQSNFRYPTNAWKNNIQERIVVTFIVNTKGEVEIKKVEGKNKELKEEAQRNILSIPKMKPGMLAGKPKAIEYMVPFNFKTGK</sequence>
<evidence type="ECO:0000259" key="2">
    <source>
        <dbReference type="PROSITE" id="PS52015"/>
    </source>
</evidence>
<reference evidence="3" key="2">
    <citation type="submission" date="2020-09" db="EMBL/GenBank/DDBJ databases">
        <authorList>
            <person name="Sun Q."/>
            <person name="Zhou Y."/>
        </authorList>
    </citation>
    <scope>NUCLEOTIDE SEQUENCE</scope>
    <source>
        <strain evidence="3">CGMCC 1.12924</strain>
    </source>
</reference>
<dbReference type="PANTHER" id="PTHR33446">
    <property type="entry name" value="PROTEIN TONB-RELATED"/>
    <property type="match status" value="1"/>
</dbReference>
<dbReference type="AlphaFoldDB" id="A0A8J2VA48"/>
<dbReference type="EMBL" id="BMGK01000004">
    <property type="protein sequence ID" value="GGD89668.1"/>
    <property type="molecule type" value="Genomic_DNA"/>
</dbReference>
<dbReference type="InterPro" id="IPR051045">
    <property type="entry name" value="TonB-dependent_transducer"/>
</dbReference>
<dbReference type="Pfam" id="PF03544">
    <property type="entry name" value="TonB_C"/>
    <property type="match status" value="1"/>
</dbReference>
<dbReference type="InterPro" id="IPR037682">
    <property type="entry name" value="TonB_C"/>
</dbReference>
<dbReference type="Gene3D" id="3.30.1150.10">
    <property type="match status" value="1"/>
</dbReference>
<keyword evidence="1" id="KW-0732">Signal</keyword>
<comment type="caution">
    <text evidence="3">The sequence shown here is derived from an EMBL/GenBank/DDBJ whole genome shotgun (WGS) entry which is preliminary data.</text>
</comment>
<evidence type="ECO:0000313" key="3">
    <source>
        <dbReference type="EMBL" id="GGD89668.1"/>
    </source>
</evidence>
<gene>
    <name evidence="3" type="ORF">GCM10011312_11970</name>
</gene>
<feature type="chain" id="PRO_5035272394" description="TonB C-terminal domain-containing protein" evidence="1">
    <location>
        <begin position="19"/>
        <end position="143"/>
    </location>
</feature>
<dbReference type="SUPFAM" id="SSF74653">
    <property type="entry name" value="TolA/TonB C-terminal domain"/>
    <property type="match status" value="1"/>
</dbReference>
<feature type="domain" description="TonB C-terminal" evidence="2">
    <location>
        <begin position="53"/>
        <end position="143"/>
    </location>
</feature>